<dbReference type="PROSITE" id="PS51257">
    <property type="entry name" value="PROKAR_LIPOPROTEIN"/>
    <property type="match status" value="1"/>
</dbReference>
<sequence length="184" mass="19474">MILKTARRGALFAVAGAAVVALSACSAGQISQTSDQVAAVDGAGAATEDKTVLVRDVTIIVNDDQSAALKFTAINDNASMQTHNLKSVKVDGKDVTLSEKPSFERGCSVVADSKENLELLKKNDDLCITYVDTKLENPGFAVGGQKPVTFMFDNGEVEVNAAIATNHNEDGKDNRVEPSLNHNH</sequence>
<dbReference type="Proteomes" id="UP000515570">
    <property type="component" value="Chromosome"/>
</dbReference>
<reference evidence="2 3" key="1">
    <citation type="submission" date="2020-07" db="EMBL/GenBank/DDBJ databases">
        <title>non toxigenic Corynebacterium sp. nov from a clinical source.</title>
        <authorList>
            <person name="Bernier A.-M."/>
            <person name="Bernard K."/>
        </authorList>
    </citation>
    <scope>NUCLEOTIDE SEQUENCE [LARGE SCALE GENOMIC DNA]</scope>
    <source>
        <strain evidence="3">NML 93-0612</strain>
    </source>
</reference>
<accession>A0A7G5FDB6</accession>
<dbReference type="AlphaFoldDB" id="A0A7G5FDB6"/>
<feature type="chain" id="PRO_5028822334" description="Lipoprotein LpqE" evidence="1">
    <location>
        <begin position="27"/>
        <end position="184"/>
    </location>
</feature>
<feature type="signal peptide" evidence="1">
    <location>
        <begin position="1"/>
        <end position="26"/>
    </location>
</feature>
<name>A0A7G5FDB6_9CORY</name>
<dbReference type="RefSeq" id="WP_182385415.1">
    <property type="nucleotide sequence ID" value="NZ_CP059833.1"/>
</dbReference>
<protein>
    <recommendedName>
        <fullName evidence="4">Lipoprotein LpqE</fullName>
    </recommendedName>
</protein>
<evidence type="ECO:0000256" key="1">
    <source>
        <dbReference type="SAM" id="SignalP"/>
    </source>
</evidence>
<evidence type="ECO:0000313" key="2">
    <source>
        <dbReference type="EMBL" id="QMV84607.1"/>
    </source>
</evidence>
<keyword evidence="3" id="KW-1185">Reference proteome</keyword>
<evidence type="ECO:0008006" key="4">
    <source>
        <dbReference type="Google" id="ProtNLM"/>
    </source>
</evidence>
<evidence type="ECO:0000313" key="3">
    <source>
        <dbReference type="Proteomes" id="UP000515570"/>
    </source>
</evidence>
<dbReference type="EMBL" id="CP059833">
    <property type="protein sequence ID" value="QMV84607.1"/>
    <property type="molecule type" value="Genomic_DNA"/>
</dbReference>
<keyword evidence="1" id="KW-0732">Signal</keyword>
<proteinExistence type="predicted"/>
<gene>
    <name evidence="2" type="ORF">HW450_09595</name>
</gene>
<organism evidence="2 3">
    <name type="scientific">Corynebacterium hindlerae</name>
    <dbReference type="NCBI Taxonomy" id="699041"/>
    <lineage>
        <taxon>Bacteria</taxon>
        <taxon>Bacillati</taxon>
        <taxon>Actinomycetota</taxon>
        <taxon>Actinomycetes</taxon>
        <taxon>Mycobacteriales</taxon>
        <taxon>Corynebacteriaceae</taxon>
        <taxon>Corynebacterium</taxon>
    </lineage>
</organism>